<reference evidence="1" key="1">
    <citation type="submission" date="2021-01" db="EMBL/GenBank/DDBJ databases">
        <title>Whole genome shotgun sequence of Planobispora takensis NBRC 109077.</title>
        <authorList>
            <person name="Komaki H."/>
            <person name="Tamura T."/>
        </authorList>
    </citation>
    <scope>NUCLEOTIDE SEQUENCE</scope>
    <source>
        <strain evidence="1">NBRC 109077</strain>
    </source>
</reference>
<keyword evidence="2" id="KW-1185">Reference proteome</keyword>
<dbReference type="AlphaFoldDB" id="A0A8J3SXL1"/>
<evidence type="ECO:0000313" key="2">
    <source>
        <dbReference type="Proteomes" id="UP000634476"/>
    </source>
</evidence>
<name>A0A8J3SXL1_9ACTN</name>
<evidence type="ECO:0000313" key="1">
    <source>
        <dbReference type="EMBL" id="GII02068.1"/>
    </source>
</evidence>
<dbReference type="Proteomes" id="UP000634476">
    <property type="component" value="Unassembled WGS sequence"/>
</dbReference>
<dbReference type="RefSeq" id="WP_203876422.1">
    <property type="nucleotide sequence ID" value="NZ_BOOK01000030.1"/>
</dbReference>
<gene>
    <name evidence="1" type="ORF">Pta02_40760</name>
</gene>
<sequence length="136" mass="15671">MTDLEPVDLIVLAGFIAEVHPLMEIALAREGVWHVRDHVVEAAWTCTQSPYCEGLWGAGELYRAWMKIDDILGGWPVDYGADADDLAMREFGLAVQEWLDMPWSEDGFRDYVRRWRARVAQDAWPTYDKPPGRFRS</sequence>
<comment type="caution">
    <text evidence="1">The sequence shown here is derived from an EMBL/GenBank/DDBJ whole genome shotgun (WGS) entry which is preliminary data.</text>
</comment>
<accession>A0A8J3SXL1</accession>
<dbReference type="EMBL" id="BOOK01000030">
    <property type="protein sequence ID" value="GII02068.1"/>
    <property type="molecule type" value="Genomic_DNA"/>
</dbReference>
<proteinExistence type="predicted"/>
<protein>
    <submittedName>
        <fullName evidence="1">Uncharacterized protein</fullName>
    </submittedName>
</protein>
<organism evidence="1 2">
    <name type="scientific">Planobispora takensis</name>
    <dbReference type="NCBI Taxonomy" id="1367882"/>
    <lineage>
        <taxon>Bacteria</taxon>
        <taxon>Bacillati</taxon>
        <taxon>Actinomycetota</taxon>
        <taxon>Actinomycetes</taxon>
        <taxon>Streptosporangiales</taxon>
        <taxon>Streptosporangiaceae</taxon>
        <taxon>Planobispora</taxon>
    </lineage>
</organism>